<reference evidence="2 3" key="1">
    <citation type="journal article" date="2024" name="J Genomics">
        <title>Draft genome sequencing and assembly of Favolaschia claudopus CIRM-BRFM 2984 isolated from oak limbs.</title>
        <authorList>
            <person name="Navarro D."/>
            <person name="Drula E."/>
            <person name="Chaduli D."/>
            <person name="Cazenave R."/>
            <person name="Ahrendt S."/>
            <person name="Wang J."/>
            <person name="Lipzen A."/>
            <person name="Daum C."/>
            <person name="Barry K."/>
            <person name="Grigoriev I.V."/>
            <person name="Favel A."/>
            <person name="Rosso M.N."/>
            <person name="Martin F."/>
        </authorList>
    </citation>
    <scope>NUCLEOTIDE SEQUENCE [LARGE SCALE GENOMIC DNA]</scope>
    <source>
        <strain evidence="2 3">CIRM-BRFM 2984</strain>
    </source>
</reference>
<comment type="caution">
    <text evidence="2">The sequence shown here is derived from an EMBL/GenBank/DDBJ whole genome shotgun (WGS) entry which is preliminary data.</text>
</comment>
<keyword evidence="3" id="KW-1185">Reference proteome</keyword>
<sequence length="491" mass="54899">MARKRRPGVAACCSVEERLEGAAVPVGEFEEMEEVANTYFRKIGQYHFLPRLLAPARTDVRCGHELEGLVAACAFGQRLLARSFEEFVAAYVHQARQVLRNLFLHWHNWFPNTRSLHREIQLHKSSLQIDSKKCEDASARWRALTITLSRTHLHFCPRRILRSVDYAIQVSERIGATDRFDHVVGDNIVEGRNTGAACALGQRPARSSWLHRLHERLAACVLGLRLLALDNLKNCINLAVGFDSASAQCRVDDVGVIGVGLVDEGGGIDWETLRMERRECRTGATNEQDVRHLKGKGADEKAKGYERTIRNRLSRPADAKPPSISTLDGPSIAGAPSDARGLYVAFVVKPETHLLYRQLTHPDSAVEHKRGEVLGRRKIRAPAELHWGAVEIAESPENDEVCGTIGRNPNGPIPSETQFAPNFHVVLLGFLLTRHFPSFDNPMSISKPIYILGFLSIQSSSHQIVAHWHYLPKTSREPQNCFELSSPPPNQ</sequence>
<gene>
    <name evidence="2" type="ORF">R3P38DRAFT_2791177</name>
</gene>
<dbReference type="Proteomes" id="UP001362999">
    <property type="component" value="Unassembled WGS sequence"/>
</dbReference>
<protein>
    <submittedName>
        <fullName evidence="2">Uncharacterized protein</fullName>
    </submittedName>
</protein>
<name>A0AAW0AGA5_9AGAR</name>
<dbReference type="EMBL" id="JAWWNJ010000067">
    <property type="protein sequence ID" value="KAK7008368.1"/>
    <property type="molecule type" value="Genomic_DNA"/>
</dbReference>
<feature type="compositionally biased region" description="Basic and acidic residues" evidence="1">
    <location>
        <begin position="295"/>
        <end position="309"/>
    </location>
</feature>
<evidence type="ECO:0000313" key="2">
    <source>
        <dbReference type="EMBL" id="KAK7008368.1"/>
    </source>
</evidence>
<proteinExistence type="predicted"/>
<dbReference type="AlphaFoldDB" id="A0AAW0AGA5"/>
<feature type="region of interest" description="Disordered" evidence="1">
    <location>
        <begin position="295"/>
        <end position="331"/>
    </location>
</feature>
<accession>A0AAW0AGA5</accession>
<evidence type="ECO:0000256" key="1">
    <source>
        <dbReference type="SAM" id="MobiDB-lite"/>
    </source>
</evidence>
<evidence type="ECO:0000313" key="3">
    <source>
        <dbReference type="Proteomes" id="UP001362999"/>
    </source>
</evidence>
<organism evidence="2 3">
    <name type="scientific">Favolaschia claudopus</name>
    <dbReference type="NCBI Taxonomy" id="2862362"/>
    <lineage>
        <taxon>Eukaryota</taxon>
        <taxon>Fungi</taxon>
        <taxon>Dikarya</taxon>
        <taxon>Basidiomycota</taxon>
        <taxon>Agaricomycotina</taxon>
        <taxon>Agaricomycetes</taxon>
        <taxon>Agaricomycetidae</taxon>
        <taxon>Agaricales</taxon>
        <taxon>Marasmiineae</taxon>
        <taxon>Mycenaceae</taxon>
        <taxon>Favolaschia</taxon>
    </lineage>
</organism>